<evidence type="ECO:0000256" key="1">
    <source>
        <dbReference type="ARBA" id="ARBA00022441"/>
    </source>
</evidence>
<dbReference type="PANTHER" id="PTHR46093">
    <property type="entry name" value="ACYL-COA-BINDING DOMAIN-CONTAINING PROTEIN 5"/>
    <property type="match status" value="1"/>
</dbReference>
<feature type="region of interest" description="Disordered" evidence="3">
    <location>
        <begin position="503"/>
        <end position="530"/>
    </location>
</feature>
<feature type="compositionally biased region" description="Basic residues" evidence="3">
    <location>
        <begin position="101"/>
        <end position="111"/>
    </location>
</feature>
<dbReference type="Gene3D" id="2.120.10.80">
    <property type="entry name" value="Kelch-type beta propeller"/>
    <property type="match status" value="3"/>
</dbReference>
<keyword evidence="1" id="KW-0880">Kelch repeat</keyword>
<organism evidence="4 5">
    <name type="scientific">Batrachochytrium salamandrivorans</name>
    <dbReference type="NCBI Taxonomy" id="1357716"/>
    <lineage>
        <taxon>Eukaryota</taxon>
        <taxon>Fungi</taxon>
        <taxon>Fungi incertae sedis</taxon>
        <taxon>Chytridiomycota</taxon>
        <taxon>Chytridiomycota incertae sedis</taxon>
        <taxon>Chytridiomycetes</taxon>
        <taxon>Rhizophydiales</taxon>
        <taxon>Rhizophydiales incertae sedis</taxon>
        <taxon>Batrachochytrium</taxon>
    </lineage>
</organism>
<accession>A0ABQ8F4E2</accession>
<sequence>MLQSSRISGVSITADSSMFAAESHDPKPQQGTDPRLGSDAISSMAGAEAVAAATMSSTNASRSNNGSSYPVMMTSSGTKQQPPQYGLPSRSTSLEQGSSMLHHHHHHHHSHAATPSTANRISSTMNAQSSIPTGIGASNTTHGLAKPISIPPSSSSYLHLTSSVPCGSSIGASKDYIASASIGTALCNAFNAPGTSAVMHPPLAASRNSVLSHDITAHARRAQIPQQDQQSLAGYSQHDYYSHQQHPTIDNQLTGPSAEFTDLLLDSSSVSSLYDMGSLHRNPSLARRFSLSSNSGTPVTQTSLVDELVGRDAPQHSYLNANGSLSIRTPGGSDCNNFQWQDPPLSRYIRSLAMRPRTAGSAVLVGGHSAVPAPQVKQDTLSRPLSAHPTASSCDPSGLDLPSTVSTNEQSPSTTVTQSISSSPVSIVISARPLPPPKSSHHTSVSPVLRSAPFMNIRPILSTPPLSIPRESPIAMRWSRILPVTSLTSSLMSSSQISPLTPPYSPKFMSKSSSTDQSSEMSFNPPPTRSHTATVINDEMFIFGGCDDSMCRNTVMSFDTSTMSWKTHLTFGKKPSARRAHSASAYKHYLIIFGGGDGPSYFNDVAILDTHTFQWIHPVLVGESLDEDNLAQATIPRNRRAHVSWVYQDAFYVYGGGDGARALTDLWRLGGLETLDGLAREPVLEWTLISTIPEATSATTPATRSSAVGFPIARGYHTATRYGRQLVLYGGSDARECFSDVWSLHLDTLCWKRHITRGCSSSESSPTAFTARLAHSAVAVGPYLVVVGGHDGIKYSRDVRVLDVRSMYWLDDAVVQRKWIQHASRAKPPSSDLLTTKYQNPDLPFVTTPTHVAGNASSAVNTPVFSAMPLSHIPQADMNSDSVYIDSRLPLNTEMAYYTNGSVLTLNTDSVLSSRAEHRPQAQQPIVSVQPRRQRIAPSSRGYHSAVLIDQRIVVFGGFNGVRVFDDMWALDLGFRTYLLSMNTIDEDIVGSIDTTIR</sequence>
<reference evidence="4 5" key="1">
    <citation type="submission" date="2021-02" db="EMBL/GenBank/DDBJ databases">
        <title>Variation within the Batrachochytrium salamandrivorans European outbreak.</title>
        <authorList>
            <person name="Kelly M."/>
            <person name="Pasmans F."/>
            <person name="Shea T.P."/>
            <person name="Munoz J.F."/>
            <person name="Carranza S."/>
            <person name="Cuomo C.A."/>
            <person name="Martel A."/>
        </authorList>
    </citation>
    <scope>NUCLEOTIDE SEQUENCE [LARGE SCALE GENOMIC DNA]</scope>
    <source>
        <strain evidence="4 5">AMFP18/2</strain>
    </source>
</reference>
<feature type="region of interest" description="Disordered" evidence="3">
    <location>
        <begin position="380"/>
        <end position="422"/>
    </location>
</feature>
<dbReference type="Proteomes" id="UP001648503">
    <property type="component" value="Unassembled WGS sequence"/>
</dbReference>
<dbReference type="Pfam" id="PF01344">
    <property type="entry name" value="Kelch_1"/>
    <property type="match status" value="1"/>
</dbReference>
<protein>
    <submittedName>
        <fullName evidence="4">Uncharacterized protein</fullName>
    </submittedName>
</protein>
<comment type="caution">
    <text evidence="4">The sequence shown here is derived from an EMBL/GenBank/DDBJ whole genome shotgun (WGS) entry which is preliminary data.</text>
</comment>
<feature type="compositionally biased region" description="Polar residues" evidence="3">
    <location>
        <begin position="113"/>
        <end position="129"/>
    </location>
</feature>
<dbReference type="SUPFAM" id="SSF117281">
    <property type="entry name" value="Kelch motif"/>
    <property type="match status" value="2"/>
</dbReference>
<keyword evidence="2" id="KW-0677">Repeat</keyword>
<evidence type="ECO:0000256" key="3">
    <source>
        <dbReference type="SAM" id="MobiDB-lite"/>
    </source>
</evidence>
<feature type="region of interest" description="Disordered" evidence="3">
    <location>
        <begin position="16"/>
        <end position="39"/>
    </location>
</feature>
<dbReference type="InterPro" id="IPR015915">
    <property type="entry name" value="Kelch-typ_b-propeller"/>
</dbReference>
<feature type="region of interest" description="Disordered" evidence="3">
    <location>
        <begin position="55"/>
        <end position="129"/>
    </location>
</feature>
<gene>
    <name evidence="4" type="ORF">BASA50_009322</name>
</gene>
<dbReference type="PANTHER" id="PTHR46093:SF3">
    <property type="entry name" value="ACYL-COA-BINDING DOMAIN-CONTAINING PROTEIN 4"/>
    <property type="match status" value="1"/>
</dbReference>
<evidence type="ECO:0000313" key="5">
    <source>
        <dbReference type="Proteomes" id="UP001648503"/>
    </source>
</evidence>
<name>A0ABQ8F4E2_9FUNG</name>
<feature type="compositionally biased region" description="Low complexity" evidence="3">
    <location>
        <begin position="410"/>
        <end position="422"/>
    </location>
</feature>
<feature type="compositionally biased region" description="Polar residues" evidence="3">
    <location>
        <begin position="380"/>
        <end position="395"/>
    </location>
</feature>
<dbReference type="Pfam" id="PF24681">
    <property type="entry name" value="Kelch_KLHDC2_KLHL20_DRC7"/>
    <property type="match status" value="2"/>
</dbReference>
<dbReference type="EMBL" id="JAFCIX010000433">
    <property type="protein sequence ID" value="KAH6590347.1"/>
    <property type="molecule type" value="Genomic_DNA"/>
</dbReference>
<evidence type="ECO:0000313" key="4">
    <source>
        <dbReference type="EMBL" id="KAH6590347.1"/>
    </source>
</evidence>
<evidence type="ECO:0000256" key="2">
    <source>
        <dbReference type="ARBA" id="ARBA00022737"/>
    </source>
</evidence>
<feature type="compositionally biased region" description="Polar residues" evidence="3">
    <location>
        <begin position="58"/>
        <end position="99"/>
    </location>
</feature>
<keyword evidence="5" id="KW-1185">Reference proteome</keyword>
<proteinExistence type="predicted"/>
<dbReference type="InterPro" id="IPR006652">
    <property type="entry name" value="Kelch_1"/>
</dbReference>
<feature type="compositionally biased region" description="Polar residues" evidence="3">
    <location>
        <begin position="510"/>
        <end position="522"/>
    </location>
</feature>